<dbReference type="Gene3D" id="3.40.50.10860">
    <property type="entry name" value="Leucine Dehydrogenase, chain A, domain 1"/>
    <property type="match status" value="1"/>
</dbReference>
<dbReference type="CDD" id="cd01075">
    <property type="entry name" value="NAD_bind_Leu_Phe_Val_DH"/>
    <property type="match status" value="1"/>
</dbReference>
<keyword evidence="9" id="KW-1185">Reference proteome</keyword>
<dbReference type="RefSeq" id="WP_013712218.1">
    <property type="nucleotide sequence ID" value="NC_015408.1"/>
</dbReference>
<dbReference type="Pfam" id="PF02812">
    <property type="entry name" value="ELFV_dehydrog_N"/>
    <property type="match status" value="1"/>
</dbReference>
<dbReference type="PRINTS" id="PR00082">
    <property type="entry name" value="GLFDHDRGNASE"/>
</dbReference>
<feature type="domain" description="Glutamate/phenylalanine/leucine/valine/L-tryptophan dehydrogenase C-terminal" evidence="7">
    <location>
        <begin position="145"/>
        <end position="348"/>
    </location>
</feature>
<dbReference type="PIRSF" id="PIRSF000188">
    <property type="entry name" value="Phe_leu_dh"/>
    <property type="match status" value="1"/>
</dbReference>
<dbReference type="GeneID" id="99718174"/>
<dbReference type="EMBL" id="CP002608">
    <property type="protein sequence ID" value="AEB41140.1"/>
    <property type="molecule type" value="Genomic_DNA"/>
</dbReference>
<evidence type="ECO:0000256" key="5">
    <source>
        <dbReference type="PIRSR" id="PIRSR000188-2"/>
    </source>
</evidence>
<dbReference type="InterPro" id="IPR006095">
    <property type="entry name" value="Glu/Leu/Phe/Val/Trp_DH"/>
</dbReference>
<dbReference type="KEGG" id="cpm:G5S_0113"/>
<evidence type="ECO:0000256" key="2">
    <source>
        <dbReference type="ARBA" id="ARBA00023002"/>
    </source>
</evidence>
<evidence type="ECO:0000313" key="8">
    <source>
        <dbReference type="EMBL" id="AEB41140.1"/>
    </source>
</evidence>
<reference evidence="8 9" key="1">
    <citation type="journal article" date="2011" name="J. Bacteriol.">
        <title>Genome sequence of the obligate intracellular animal pathogen Chlamydia pecorum E58.</title>
        <authorList>
            <person name="Mojica S."/>
            <person name="Huot Creasy H."/>
            <person name="Daugherty S."/>
            <person name="Read T.D."/>
            <person name="Kim T."/>
            <person name="Kaltenboeck B."/>
            <person name="Bavoil P."/>
            <person name="Myers G.S."/>
        </authorList>
    </citation>
    <scope>NUCLEOTIDE SEQUENCE [LARGE SCALE GENOMIC DNA]</scope>
    <source>
        <strain evidence="8 9">E58</strain>
    </source>
</reference>
<dbReference type="GO" id="GO:0000166">
    <property type="term" value="F:nucleotide binding"/>
    <property type="evidence" value="ECO:0007669"/>
    <property type="project" value="UniProtKB-KW"/>
</dbReference>
<dbReference type="PANTHER" id="PTHR42722:SF1">
    <property type="entry name" value="VALINE DEHYDROGENASE"/>
    <property type="match status" value="1"/>
</dbReference>
<dbReference type="InterPro" id="IPR006096">
    <property type="entry name" value="Glu/Leu/Phe/Val/Trp_DH_C"/>
</dbReference>
<dbReference type="InterPro" id="IPR036291">
    <property type="entry name" value="NAD(P)-bd_dom_sf"/>
</dbReference>
<keyword evidence="5" id="KW-0547">Nucleotide-binding</keyword>
<evidence type="ECO:0000313" key="9">
    <source>
        <dbReference type="Proteomes" id="UP000008305"/>
    </source>
</evidence>
<protein>
    <submittedName>
        <fullName evidence="8">Leucine dehydrogenase</fullName>
        <ecNumber evidence="8">1.4.1.9</ecNumber>
    </submittedName>
</protein>
<feature type="binding site" evidence="5">
    <location>
        <begin position="181"/>
        <end position="186"/>
    </location>
    <ligand>
        <name>NAD(+)</name>
        <dbReference type="ChEBI" id="CHEBI:57540"/>
    </ligand>
</feature>
<dbReference type="Pfam" id="PF00208">
    <property type="entry name" value="ELFV_dehydrog"/>
    <property type="match status" value="1"/>
</dbReference>
<dbReference type="EC" id="1.4.1.9" evidence="8"/>
<dbReference type="GO" id="GO:0006520">
    <property type="term" value="P:amino acid metabolic process"/>
    <property type="evidence" value="ECO:0007669"/>
    <property type="project" value="InterPro"/>
</dbReference>
<name>A0AA34RCL5_CHLPE</name>
<accession>A0AA34RCL5</accession>
<dbReference type="Gene3D" id="3.40.50.720">
    <property type="entry name" value="NAD(P)-binding Rossmann-like Domain"/>
    <property type="match status" value="1"/>
</dbReference>
<evidence type="ECO:0000256" key="6">
    <source>
        <dbReference type="RuleBase" id="RU004417"/>
    </source>
</evidence>
<gene>
    <name evidence="8" type="ordered locus">G5S_0113</name>
</gene>
<evidence type="ECO:0000256" key="4">
    <source>
        <dbReference type="PIRSR" id="PIRSR000188-1"/>
    </source>
</evidence>
<dbReference type="PANTHER" id="PTHR42722">
    <property type="entry name" value="LEUCINE DEHYDROGENASE"/>
    <property type="match status" value="1"/>
</dbReference>
<dbReference type="Proteomes" id="UP000008305">
    <property type="component" value="Chromosome"/>
</dbReference>
<dbReference type="SMART" id="SM00839">
    <property type="entry name" value="ELFV_dehydrog"/>
    <property type="match status" value="1"/>
</dbReference>
<dbReference type="AlphaFoldDB" id="A0AA34RCL5"/>
<dbReference type="SUPFAM" id="SSF51735">
    <property type="entry name" value="NAD(P)-binding Rossmann-fold domains"/>
    <property type="match status" value="1"/>
</dbReference>
<dbReference type="InterPro" id="IPR006097">
    <property type="entry name" value="Glu/Leu/Phe/Val/Trp_DH_dimer"/>
</dbReference>
<evidence type="ECO:0000256" key="3">
    <source>
        <dbReference type="ARBA" id="ARBA00023027"/>
    </source>
</evidence>
<proteinExistence type="inferred from homology"/>
<evidence type="ECO:0000256" key="1">
    <source>
        <dbReference type="ARBA" id="ARBA00006382"/>
    </source>
</evidence>
<sequence>MKYSLVFKDLEVADYERVLEVTCEEVGLHAIIALHQTVVGPALGGTRASVYNSFDDALTDALRLSRGMTYKSIICGAGTGGGKSVIILPASAPVLTDDMLRAFGQAVESLKGKYICAEDLGVSVREIAIIAEETSYVCGVDSISGNPSIYTAHGVFLCMQETARKLWGSSSLRQKKIAIQGVGSVGRLLLHSLFFAGAELYVSDIVEASVDFAVKLYGATPLSGEELFALDCDILSPCARGNVIRRDNVGSLHCKAIVGAANNILEDASIGAVLHERGIVYAPDYLANAGGLINVVSAVGSDYDPKAVLSRVEQLPKTLRELYSRCETLNKDTAELADLLVEERLAAHLS</sequence>
<comment type="similarity">
    <text evidence="1 6">Belongs to the Glu/Leu/Phe/Val dehydrogenases family.</text>
</comment>
<dbReference type="SUPFAM" id="SSF53223">
    <property type="entry name" value="Aminoacid dehydrogenase-like, N-terminal domain"/>
    <property type="match status" value="1"/>
</dbReference>
<keyword evidence="3 5" id="KW-0520">NAD</keyword>
<feature type="active site" description="Proton donor/acceptor" evidence="4">
    <location>
        <position position="83"/>
    </location>
</feature>
<dbReference type="InterPro" id="IPR016211">
    <property type="entry name" value="Glu/Phe/Leu/Val/Trp_DH_bac/arc"/>
</dbReference>
<keyword evidence="2 6" id="KW-0560">Oxidoreductase</keyword>
<dbReference type="InterPro" id="IPR046346">
    <property type="entry name" value="Aminoacid_DH-like_N_sf"/>
</dbReference>
<organism evidence="8 9">
    <name type="scientific">Chlamydia pecorum (strain ATCC VR-628 / DSM 29919 / E58)</name>
    <name type="common">Chlamydophila pecorum</name>
    <dbReference type="NCBI Taxonomy" id="331635"/>
    <lineage>
        <taxon>Bacteria</taxon>
        <taxon>Pseudomonadati</taxon>
        <taxon>Chlamydiota</taxon>
        <taxon>Chlamydiia</taxon>
        <taxon>Chlamydiales</taxon>
        <taxon>Chlamydiaceae</taxon>
        <taxon>Chlamydia/Chlamydophila group</taxon>
        <taxon>Chlamydia</taxon>
    </lineage>
</organism>
<evidence type="ECO:0000259" key="7">
    <source>
        <dbReference type="SMART" id="SM00839"/>
    </source>
</evidence>
<dbReference type="GO" id="GO:0050049">
    <property type="term" value="F:L-leucine dehydrogenase activity"/>
    <property type="evidence" value="ECO:0007669"/>
    <property type="project" value="UniProtKB-EC"/>
</dbReference>